<protein>
    <submittedName>
        <fullName evidence="1">Uncharacterized protein</fullName>
    </submittedName>
</protein>
<reference evidence="1 2" key="1">
    <citation type="submission" date="2018-09" db="EMBL/GenBank/DDBJ databases">
        <title>Genome Sequence of Paenibacillus lautus Strain E7593-69, Azo Dye-Degrading Bacteria, Isolated from Commercial Tattoo Inks.</title>
        <authorList>
            <person name="Nho S.W."/>
            <person name="Kim S.-J."/>
            <person name="Kweon O."/>
            <person name="Cerniglia C.E."/>
        </authorList>
    </citation>
    <scope>NUCLEOTIDE SEQUENCE [LARGE SCALE GENOMIC DNA]</scope>
    <source>
        <strain evidence="1 2">E7593-69</strain>
    </source>
</reference>
<organism evidence="1 2">
    <name type="scientific">Paenibacillus lautus</name>
    <name type="common">Bacillus lautus</name>
    <dbReference type="NCBI Taxonomy" id="1401"/>
    <lineage>
        <taxon>Bacteria</taxon>
        <taxon>Bacillati</taxon>
        <taxon>Bacillota</taxon>
        <taxon>Bacilli</taxon>
        <taxon>Bacillales</taxon>
        <taxon>Paenibacillaceae</taxon>
        <taxon>Paenibacillus</taxon>
    </lineage>
</organism>
<name>A0A385TTJ8_PAELA</name>
<dbReference type="RefSeq" id="WP_119850608.1">
    <property type="nucleotide sequence ID" value="NZ_CP032412.1"/>
</dbReference>
<dbReference type="Proteomes" id="UP000266552">
    <property type="component" value="Chromosome"/>
</dbReference>
<sequence>MAIVRNKLMVELYPTVQDVCEVISHAGAFHQGQEEKYLEAIKACIEKRLEELKQPKGGG</sequence>
<evidence type="ECO:0000313" key="2">
    <source>
        <dbReference type="Proteomes" id="UP000266552"/>
    </source>
</evidence>
<keyword evidence="2" id="KW-1185">Reference proteome</keyword>
<proteinExistence type="predicted"/>
<dbReference type="AlphaFoldDB" id="A0A385TTJ8"/>
<accession>A0A385TTJ8</accession>
<evidence type="ECO:0000313" key="1">
    <source>
        <dbReference type="EMBL" id="AYB47119.1"/>
    </source>
</evidence>
<dbReference type="EMBL" id="CP032412">
    <property type="protein sequence ID" value="AYB47119.1"/>
    <property type="molecule type" value="Genomic_DNA"/>
</dbReference>
<gene>
    <name evidence="1" type="ORF">D5F53_29165</name>
</gene>
<dbReference type="KEGG" id="plw:D5F53_29165"/>